<dbReference type="Gene3D" id="3.90.226.10">
    <property type="entry name" value="2-enoyl-CoA Hydratase, Chain A, domain 1"/>
    <property type="match status" value="1"/>
</dbReference>
<evidence type="ECO:0000259" key="8">
    <source>
        <dbReference type="Pfam" id="PF01957"/>
    </source>
</evidence>
<evidence type="ECO:0000313" key="12">
    <source>
        <dbReference type="Proteomes" id="UP000295110"/>
    </source>
</evidence>
<evidence type="ECO:0000256" key="5">
    <source>
        <dbReference type="SAM" id="MobiDB-lite"/>
    </source>
</evidence>
<dbReference type="Gene3D" id="2.40.50.140">
    <property type="entry name" value="Nucleic acid-binding proteins"/>
    <property type="match status" value="1"/>
</dbReference>
<feature type="domain" description="NfeD1b N-terminal" evidence="10">
    <location>
        <begin position="49"/>
        <end position="135"/>
    </location>
</feature>
<dbReference type="EMBL" id="SMBU01000058">
    <property type="protein sequence ID" value="TCU83424.1"/>
    <property type="molecule type" value="Genomic_DNA"/>
</dbReference>
<gene>
    <name evidence="11" type="ORF">EV671_105816</name>
</gene>
<dbReference type="AlphaFoldDB" id="A0A4R3UAA8"/>
<feature type="chain" id="PRO_5020335420" evidence="7">
    <location>
        <begin position="22"/>
        <end position="463"/>
    </location>
</feature>
<dbReference type="RefSeq" id="WP_243655879.1">
    <property type="nucleotide sequence ID" value="NZ_CBCSGL010000084.1"/>
</dbReference>
<dbReference type="InterPro" id="IPR002810">
    <property type="entry name" value="NfeD-like_C"/>
</dbReference>
<name>A0A4R3UAA8_ROSSA</name>
<feature type="transmembrane region" description="Helical" evidence="6">
    <location>
        <begin position="263"/>
        <end position="286"/>
    </location>
</feature>
<dbReference type="Proteomes" id="UP000295110">
    <property type="component" value="Unassembled WGS sequence"/>
</dbReference>
<evidence type="ECO:0000256" key="7">
    <source>
        <dbReference type="SAM" id="SignalP"/>
    </source>
</evidence>
<keyword evidence="2 6" id="KW-0812">Transmembrane</keyword>
<dbReference type="GO" id="GO:0016020">
    <property type="term" value="C:membrane"/>
    <property type="evidence" value="ECO:0007669"/>
    <property type="project" value="UniProtKB-SubCell"/>
</dbReference>
<evidence type="ECO:0000259" key="9">
    <source>
        <dbReference type="Pfam" id="PF24961"/>
    </source>
</evidence>
<feature type="compositionally biased region" description="Low complexity" evidence="5">
    <location>
        <begin position="147"/>
        <end position="165"/>
    </location>
</feature>
<feature type="domain" description="NfeD integral membrane" evidence="9">
    <location>
        <begin position="273"/>
        <end position="389"/>
    </location>
</feature>
<comment type="subcellular location">
    <subcellularLocation>
        <location evidence="1">Membrane</location>
        <topology evidence="1">Multi-pass membrane protein</topology>
    </subcellularLocation>
</comment>
<dbReference type="InterPro" id="IPR056738">
    <property type="entry name" value="NfeD1b_N"/>
</dbReference>
<feature type="signal peptide" evidence="7">
    <location>
        <begin position="1"/>
        <end position="21"/>
    </location>
</feature>
<proteinExistence type="predicted"/>
<dbReference type="InterPro" id="IPR056739">
    <property type="entry name" value="NfeD_membrane"/>
</dbReference>
<dbReference type="Pfam" id="PF25145">
    <property type="entry name" value="NfeD1b_N"/>
    <property type="match status" value="1"/>
</dbReference>
<evidence type="ECO:0000256" key="2">
    <source>
        <dbReference type="ARBA" id="ARBA00022692"/>
    </source>
</evidence>
<accession>A0A4R3UAA8</accession>
<comment type="caution">
    <text evidence="11">The sequence shown here is derived from an EMBL/GenBank/DDBJ whole genome shotgun (WGS) entry which is preliminary data.</text>
</comment>
<dbReference type="GO" id="GO:0008233">
    <property type="term" value="F:peptidase activity"/>
    <property type="evidence" value="ECO:0007669"/>
    <property type="project" value="UniProtKB-KW"/>
</dbReference>
<evidence type="ECO:0000256" key="1">
    <source>
        <dbReference type="ARBA" id="ARBA00004141"/>
    </source>
</evidence>
<evidence type="ECO:0000256" key="6">
    <source>
        <dbReference type="SAM" id="Phobius"/>
    </source>
</evidence>
<keyword evidence="4 6" id="KW-0472">Membrane</keyword>
<feature type="transmembrane region" description="Helical" evidence="6">
    <location>
        <begin position="371"/>
        <end position="392"/>
    </location>
</feature>
<dbReference type="CDD" id="cd07020">
    <property type="entry name" value="Clp_protease_NfeD_1"/>
    <property type="match status" value="1"/>
</dbReference>
<keyword evidence="12" id="KW-1185">Reference proteome</keyword>
<feature type="domain" description="NfeD-like C-terminal" evidence="8">
    <location>
        <begin position="404"/>
        <end position="456"/>
    </location>
</feature>
<dbReference type="FunFam" id="3.90.226.10:FF:000089">
    <property type="entry name" value="Membrane-bound serine protease"/>
    <property type="match status" value="1"/>
</dbReference>
<reference evidence="11 12" key="1">
    <citation type="submission" date="2019-03" db="EMBL/GenBank/DDBJ databases">
        <title>Genomic Encyclopedia of Type Strains, Phase IV (KMG-IV): sequencing the most valuable type-strain genomes for metagenomic binning, comparative biology and taxonomic classification.</title>
        <authorList>
            <person name="Goeker M."/>
        </authorList>
    </citation>
    <scope>NUCLEOTIDE SEQUENCE [LARGE SCALE GENOMIC DNA]</scope>
    <source>
        <strain evidence="11 12">DSM 654</strain>
    </source>
</reference>
<evidence type="ECO:0000313" key="11">
    <source>
        <dbReference type="EMBL" id="TCU83424.1"/>
    </source>
</evidence>
<dbReference type="Pfam" id="PF01957">
    <property type="entry name" value="NfeD"/>
    <property type="match status" value="1"/>
</dbReference>
<evidence type="ECO:0000259" key="10">
    <source>
        <dbReference type="Pfam" id="PF25145"/>
    </source>
</evidence>
<feature type="transmembrane region" description="Helical" evidence="6">
    <location>
        <begin position="342"/>
        <end position="359"/>
    </location>
</feature>
<dbReference type="Pfam" id="PF24961">
    <property type="entry name" value="NfeD_membrane"/>
    <property type="match status" value="1"/>
</dbReference>
<dbReference type="InterPro" id="IPR029045">
    <property type="entry name" value="ClpP/crotonase-like_dom_sf"/>
</dbReference>
<dbReference type="GO" id="GO:0006508">
    <property type="term" value="P:proteolysis"/>
    <property type="evidence" value="ECO:0007669"/>
    <property type="project" value="UniProtKB-KW"/>
</dbReference>
<keyword evidence="11" id="KW-0645">Protease</keyword>
<feature type="transmembrane region" description="Helical" evidence="6">
    <location>
        <begin position="320"/>
        <end position="337"/>
    </location>
</feature>
<dbReference type="SUPFAM" id="SSF52096">
    <property type="entry name" value="ClpP/crotonase"/>
    <property type="match status" value="1"/>
</dbReference>
<protein>
    <submittedName>
        <fullName evidence="11">Membrane-bound serine protease (ClpP class)</fullName>
    </submittedName>
</protein>
<feature type="region of interest" description="Disordered" evidence="5">
    <location>
        <begin position="143"/>
        <end position="167"/>
    </location>
</feature>
<evidence type="ECO:0000256" key="3">
    <source>
        <dbReference type="ARBA" id="ARBA00022989"/>
    </source>
</evidence>
<dbReference type="SUPFAM" id="SSF141322">
    <property type="entry name" value="NfeD domain-like"/>
    <property type="match status" value="1"/>
</dbReference>
<dbReference type="InterPro" id="IPR012340">
    <property type="entry name" value="NA-bd_OB-fold"/>
</dbReference>
<keyword evidence="3 6" id="KW-1133">Transmembrane helix</keyword>
<keyword evidence="11" id="KW-0378">Hydrolase</keyword>
<evidence type="ECO:0000256" key="4">
    <source>
        <dbReference type="ARBA" id="ARBA00023136"/>
    </source>
</evidence>
<sequence>MDRLIISLCALVLWFAPLACAQTLPIDASMGSGKGVVVLRVDGATGPASADYVERGLQRAAQRGAKLVVLQLDTPGGLETAMHAIVKAILASPVPVAGFVSPSGARAASAGTFILYASHVAAMAPATTLGAATPVTIGLAPVPNPAEPATGGQAAASAAPSPTAPRDAMEAKRVSDAAAGIRALALLRHRNAEWAENAVRNAASLSSTEALSQHVVDMVASDLPDLLHQLDGRSVRLADGRTVTLATTGARIEHWEPDWRDRLLATVGDPSAALLLLLVGFYGLMLEFSSPGLIVPGVIGGVCLLLALFGMQALPLSSSGLALVLLGLAFFASEAFVPSHGALGVGGVVAFSLGALMLVDSDAPGFGVSRPLIAALALVSLAFVGWLVMFAARLRKRPPVSGAASLLGLVGEIIETNGPDAWASVQGERWRVRTERALRPGERVRVLLVDGLTLGVAVEEASP</sequence>
<keyword evidence="7" id="KW-0732">Signal</keyword>
<organism evidence="11 12">
    <name type="scientific">Roseateles saccharophilus</name>
    <name type="common">Pseudomonas saccharophila</name>
    <dbReference type="NCBI Taxonomy" id="304"/>
    <lineage>
        <taxon>Bacteria</taxon>
        <taxon>Pseudomonadati</taxon>
        <taxon>Pseudomonadota</taxon>
        <taxon>Betaproteobacteria</taxon>
        <taxon>Burkholderiales</taxon>
        <taxon>Sphaerotilaceae</taxon>
        <taxon>Roseateles</taxon>
    </lineage>
</organism>
<dbReference type="PANTHER" id="PTHR33507">
    <property type="entry name" value="INNER MEMBRANE PROTEIN YBBJ"/>
    <property type="match status" value="1"/>
</dbReference>
<dbReference type="InterPro" id="IPR052165">
    <property type="entry name" value="Membrane_assoc_protease"/>
</dbReference>
<dbReference type="PANTHER" id="PTHR33507:SF4">
    <property type="entry name" value="NODULATION COMPETITIVENESS PROTEIN NFED"/>
    <property type="match status" value="1"/>
</dbReference>